<comment type="cofactor">
    <cofactor evidence="1">
        <name>[4Fe-4S] cluster</name>
        <dbReference type="ChEBI" id="CHEBI:49883"/>
    </cofactor>
</comment>
<evidence type="ECO:0000313" key="9">
    <source>
        <dbReference type="Proteomes" id="UP000629098"/>
    </source>
</evidence>
<feature type="domain" description="Radical SAM core" evidence="7">
    <location>
        <begin position="96"/>
        <end position="244"/>
    </location>
</feature>
<evidence type="ECO:0000256" key="4">
    <source>
        <dbReference type="ARBA" id="ARBA00022723"/>
    </source>
</evidence>
<dbReference type="SUPFAM" id="SSF102114">
    <property type="entry name" value="Radical SAM enzymes"/>
    <property type="match status" value="1"/>
</dbReference>
<dbReference type="GO" id="GO:0051539">
    <property type="term" value="F:4 iron, 4 sulfur cluster binding"/>
    <property type="evidence" value="ECO:0007669"/>
    <property type="project" value="UniProtKB-KW"/>
</dbReference>
<dbReference type="Pfam" id="PF04055">
    <property type="entry name" value="Radical_SAM"/>
    <property type="match status" value="1"/>
</dbReference>
<dbReference type="AlphaFoldDB" id="A0A8J7C7L9"/>
<protein>
    <submittedName>
        <fullName evidence="8">Radical SAM protein</fullName>
    </submittedName>
</protein>
<reference evidence="8" key="1">
    <citation type="submission" date="2020-09" db="EMBL/GenBank/DDBJ databases">
        <title>Iningainema tapete sp. nov. (Scytonemataceae, Cyanobacteria) from greenhouses in central Florida (USA) produces two types of nodularin with biosynthetic potential for microcystin-LR and anabaenopeptins.</title>
        <authorList>
            <person name="Berthold D.E."/>
            <person name="Lefler F.W."/>
            <person name="Huang I.-S."/>
            <person name="Abdulla H."/>
            <person name="Zimba P.V."/>
            <person name="Laughinghouse H.D. IV."/>
        </authorList>
    </citation>
    <scope>NUCLEOTIDE SEQUENCE</scope>
    <source>
        <strain evidence="8">BLCCT55</strain>
    </source>
</reference>
<dbReference type="Proteomes" id="UP000629098">
    <property type="component" value="Unassembled WGS sequence"/>
</dbReference>
<keyword evidence="6" id="KW-0411">Iron-sulfur</keyword>
<dbReference type="Gene3D" id="3.20.20.70">
    <property type="entry name" value="Aldolase class I"/>
    <property type="match status" value="1"/>
</dbReference>
<organism evidence="8 9">
    <name type="scientific">Iningainema tapete BLCC-T55</name>
    <dbReference type="NCBI Taxonomy" id="2748662"/>
    <lineage>
        <taxon>Bacteria</taxon>
        <taxon>Bacillati</taxon>
        <taxon>Cyanobacteriota</taxon>
        <taxon>Cyanophyceae</taxon>
        <taxon>Nostocales</taxon>
        <taxon>Scytonemataceae</taxon>
        <taxon>Iningainema tapete</taxon>
    </lineage>
</organism>
<gene>
    <name evidence="8" type="ORF">ICL16_28005</name>
</gene>
<dbReference type="GO" id="GO:0003824">
    <property type="term" value="F:catalytic activity"/>
    <property type="evidence" value="ECO:0007669"/>
    <property type="project" value="InterPro"/>
</dbReference>
<keyword evidence="5" id="KW-0408">Iron</keyword>
<evidence type="ECO:0000256" key="1">
    <source>
        <dbReference type="ARBA" id="ARBA00001966"/>
    </source>
</evidence>
<evidence type="ECO:0000256" key="5">
    <source>
        <dbReference type="ARBA" id="ARBA00023004"/>
    </source>
</evidence>
<keyword evidence="2" id="KW-0004">4Fe-4S</keyword>
<dbReference type="EMBL" id="JACXAE010000085">
    <property type="protein sequence ID" value="MBD2775799.1"/>
    <property type="molecule type" value="Genomic_DNA"/>
</dbReference>
<keyword evidence="9" id="KW-1185">Reference proteome</keyword>
<evidence type="ECO:0000259" key="7">
    <source>
        <dbReference type="Pfam" id="PF04055"/>
    </source>
</evidence>
<evidence type="ECO:0000256" key="2">
    <source>
        <dbReference type="ARBA" id="ARBA00022485"/>
    </source>
</evidence>
<evidence type="ECO:0000256" key="6">
    <source>
        <dbReference type="ARBA" id="ARBA00023014"/>
    </source>
</evidence>
<keyword evidence="4" id="KW-0479">Metal-binding</keyword>
<name>A0A8J7C7L9_9CYAN</name>
<accession>A0A8J7C7L9</accession>
<dbReference type="PANTHER" id="PTHR43787:SF3">
    <property type="entry name" value="ARYLSULFATASE REGULATORY PROTEIN"/>
    <property type="match status" value="1"/>
</dbReference>
<dbReference type="SFLD" id="SFLDG01067">
    <property type="entry name" value="SPASM/twitch_domain_containing"/>
    <property type="match status" value="1"/>
</dbReference>
<dbReference type="PANTHER" id="PTHR43787">
    <property type="entry name" value="FEMO COFACTOR BIOSYNTHESIS PROTEIN NIFB-RELATED"/>
    <property type="match status" value="1"/>
</dbReference>
<sequence>MKLSRYHVVTQPFFDEIEGYFKRVVYATRTASVRIIDDTSWKILEDGIFDNLSKEILLDLIDIELLVPTDEDELKSILNRNDTATVEDDSLYLVIQPTASCQLGCHYCGQQHTSKLLSDRDQQLFIERTRAKLQAKQFRKLIIGWFGAEPLVGLPVIRTLTPHLVALAESFGCSYEAKIVTNGLALTKKVATEIVKDLSVRSIEITLDGVAEFHDARRMQKNGMPTFDPIWTNVLALALDKDLNVELSIRCNVDHQNYESVSSLLQLLALSGLQELVSFYVAPIHSWGNDAHTRSLSAEDFAAWEIVWFSEMIQLGFKPDLIPTQNPIVCMAVMPDAELVDAYGTIFNCTEVSYVPTYGTPNEYAIAHLSGKQMPGLRERLGNFNNQVRQGEYSCSSCRMLPVCGGACPKAWHEGLEPCPSAKRNIEQRLLLSYALSKIEQQMNSPSEPTLVNA</sequence>
<dbReference type="InterPro" id="IPR007197">
    <property type="entry name" value="rSAM"/>
</dbReference>
<dbReference type="InterPro" id="IPR013785">
    <property type="entry name" value="Aldolase_TIM"/>
</dbReference>
<dbReference type="CDD" id="cd01335">
    <property type="entry name" value="Radical_SAM"/>
    <property type="match status" value="1"/>
</dbReference>
<comment type="caution">
    <text evidence="8">The sequence shown here is derived from an EMBL/GenBank/DDBJ whole genome shotgun (WGS) entry which is preliminary data.</text>
</comment>
<keyword evidence="3" id="KW-0949">S-adenosyl-L-methionine</keyword>
<dbReference type="InterPro" id="IPR023885">
    <property type="entry name" value="4Fe4S-binding_SPASM_dom"/>
</dbReference>
<evidence type="ECO:0000313" key="8">
    <source>
        <dbReference type="EMBL" id="MBD2775799.1"/>
    </source>
</evidence>
<proteinExistence type="predicted"/>
<dbReference type="UniPathway" id="UPA00782"/>
<dbReference type="GO" id="GO:0046872">
    <property type="term" value="F:metal ion binding"/>
    <property type="evidence" value="ECO:0007669"/>
    <property type="project" value="UniProtKB-KW"/>
</dbReference>
<dbReference type="RefSeq" id="WP_190834713.1">
    <property type="nucleotide sequence ID" value="NZ_CAWPPI010000085.1"/>
</dbReference>
<evidence type="ECO:0000256" key="3">
    <source>
        <dbReference type="ARBA" id="ARBA00022691"/>
    </source>
</evidence>
<dbReference type="NCBIfam" id="TIGR04085">
    <property type="entry name" value="rSAM_more_4Fe4S"/>
    <property type="match status" value="1"/>
</dbReference>
<dbReference type="SFLD" id="SFLDS00029">
    <property type="entry name" value="Radical_SAM"/>
    <property type="match status" value="1"/>
</dbReference>
<dbReference type="InterPro" id="IPR058240">
    <property type="entry name" value="rSAM_sf"/>
</dbReference>